<dbReference type="AlphaFoldDB" id="A0A0E9S2A2"/>
<protein>
    <submittedName>
        <fullName evidence="1">Uncharacterized protein</fullName>
    </submittedName>
</protein>
<organism evidence="1">
    <name type="scientific">Anguilla anguilla</name>
    <name type="common">European freshwater eel</name>
    <name type="synonym">Muraena anguilla</name>
    <dbReference type="NCBI Taxonomy" id="7936"/>
    <lineage>
        <taxon>Eukaryota</taxon>
        <taxon>Metazoa</taxon>
        <taxon>Chordata</taxon>
        <taxon>Craniata</taxon>
        <taxon>Vertebrata</taxon>
        <taxon>Euteleostomi</taxon>
        <taxon>Actinopterygii</taxon>
        <taxon>Neopterygii</taxon>
        <taxon>Teleostei</taxon>
        <taxon>Anguilliformes</taxon>
        <taxon>Anguillidae</taxon>
        <taxon>Anguilla</taxon>
    </lineage>
</organism>
<reference evidence="1" key="2">
    <citation type="journal article" date="2015" name="Fish Shellfish Immunol.">
        <title>Early steps in the European eel (Anguilla anguilla)-Vibrio vulnificus interaction in the gills: Role of the RtxA13 toxin.</title>
        <authorList>
            <person name="Callol A."/>
            <person name="Pajuelo D."/>
            <person name="Ebbesson L."/>
            <person name="Teles M."/>
            <person name="MacKenzie S."/>
            <person name="Amaro C."/>
        </authorList>
    </citation>
    <scope>NUCLEOTIDE SEQUENCE</scope>
</reference>
<proteinExistence type="predicted"/>
<sequence>MQTRNPLTDTFNSNPF</sequence>
<evidence type="ECO:0000313" key="1">
    <source>
        <dbReference type="EMBL" id="JAH34668.1"/>
    </source>
</evidence>
<accession>A0A0E9S2A2</accession>
<dbReference type="EMBL" id="GBXM01073909">
    <property type="protein sequence ID" value="JAH34668.1"/>
    <property type="molecule type" value="Transcribed_RNA"/>
</dbReference>
<reference evidence="1" key="1">
    <citation type="submission" date="2014-11" db="EMBL/GenBank/DDBJ databases">
        <authorList>
            <person name="Amaro Gonzalez C."/>
        </authorList>
    </citation>
    <scope>NUCLEOTIDE SEQUENCE</scope>
</reference>
<name>A0A0E9S2A2_ANGAN</name>